<reference evidence="1 2" key="1">
    <citation type="submission" date="2017-06" db="EMBL/GenBank/DDBJ databases">
        <title>Salmonella reference genomes for public health.</title>
        <authorList>
            <person name="Robertson J."/>
            <person name="Yoshida C."/>
            <person name="Gurnik S."/>
            <person name="Nash J."/>
        </authorList>
    </citation>
    <scope>NUCLEOTIDE SEQUENCE [LARGE SCALE GENOMIC DNA]</scope>
    <source>
        <strain evidence="1 2">1315K</strain>
    </source>
</reference>
<evidence type="ECO:0000313" key="1">
    <source>
        <dbReference type="EMBL" id="ASG86358.1"/>
    </source>
</evidence>
<evidence type="ECO:0000313" key="2">
    <source>
        <dbReference type="Proteomes" id="UP000198067"/>
    </source>
</evidence>
<gene>
    <name evidence="1" type="ORF">LFZ47_01485</name>
</gene>
<dbReference type="EMBL" id="CP022139">
    <property type="protein sequence ID" value="ASG86358.1"/>
    <property type="molecule type" value="Genomic_DNA"/>
</dbReference>
<proteinExistence type="predicted"/>
<sequence length="75" mass="8664">MITETELNILKFMAEKGIDWNWMVQDRTLARRNTPGFSNVANIVINLVNHGLVGVVYGEDISRPRYIFSQNSFDF</sequence>
<protein>
    <submittedName>
        <fullName evidence="1">MarR family transcriptional regulator</fullName>
    </submittedName>
</protein>
<dbReference type="RefSeq" id="WP_080225914.1">
    <property type="nucleotide sequence ID" value="NZ_CP022139.1"/>
</dbReference>
<dbReference type="Proteomes" id="UP000198067">
    <property type="component" value="Chromosome"/>
</dbReference>
<organism evidence="1 2">
    <name type="scientific">Salmonella enterica subsp. salamae serovar 55:k:z39 str. 1315K</name>
    <dbReference type="NCBI Taxonomy" id="1243602"/>
    <lineage>
        <taxon>Bacteria</taxon>
        <taxon>Pseudomonadati</taxon>
        <taxon>Pseudomonadota</taxon>
        <taxon>Gammaproteobacteria</taxon>
        <taxon>Enterobacterales</taxon>
        <taxon>Enterobacteriaceae</taxon>
        <taxon>Salmonella</taxon>
    </lineage>
</organism>
<accession>A0A6C7C1E8</accession>
<dbReference type="AlphaFoldDB" id="A0A6C7C1E8"/>
<name>A0A6C7C1E8_SALER</name>